<proteinExistence type="inferred from homology"/>
<dbReference type="GO" id="GO:0015833">
    <property type="term" value="P:peptide transport"/>
    <property type="evidence" value="ECO:0007669"/>
    <property type="project" value="TreeGrafter"/>
</dbReference>
<protein>
    <submittedName>
        <fullName evidence="5">ABC transporter substrate-binding protein</fullName>
    </submittedName>
</protein>
<dbReference type="Pfam" id="PF00496">
    <property type="entry name" value="SBP_bac_5"/>
    <property type="match status" value="1"/>
</dbReference>
<dbReference type="Gene3D" id="3.10.105.10">
    <property type="entry name" value="Dipeptide-binding Protein, Domain 3"/>
    <property type="match status" value="1"/>
</dbReference>
<dbReference type="SUPFAM" id="SSF53850">
    <property type="entry name" value="Periplasmic binding protein-like II"/>
    <property type="match status" value="1"/>
</dbReference>
<dbReference type="PIRSF" id="PIRSF002741">
    <property type="entry name" value="MppA"/>
    <property type="match status" value="1"/>
</dbReference>
<dbReference type="InterPro" id="IPR039424">
    <property type="entry name" value="SBP_5"/>
</dbReference>
<dbReference type="PANTHER" id="PTHR30290">
    <property type="entry name" value="PERIPLASMIC BINDING COMPONENT OF ABC TRANSPORTER"/>
    <property type="match status" value="1"/>
</dbReference>
<name>A0AAJ6FLG9_9LACO</name>
<evidence type="ECO:0000256" key="1">
    <source>
        <dbReference type="ARBA" id="ARBA00005695"/>
    </source>
</evidence>
<gene>
    <name evidence="5" type="ORF">QFF56_05885</name>
</gene>
<dbReference type="EMBL" id="CP123751">
    <property type="protein sequence ID" value="WHQ79497.1"/>
    <property type="molecule type" value="Genomic_DNA"/>
</dbReference>
<sequence length="578" mass="65486">MNKAKLGKVAILLLGMMIFWISEPLCKVQADSLKMEYKNPKKAKKGGTLRVGYINNGAFKGIFSPEIADDGPTLELAQFGMVSLFKIDPNNEFKRGGLADISFDRKNKTATVKISKRAKWSDGHPVVARDLSFAYEIVANKAVGSSHYSEELENIEGMREYHNGTADKISGLEEKDDKTLVIHFKKMKPTMTTTGSGYILESAEPYHYLKNVAMKDLVASDKLRKKPLFYGPFKIKKLVQGESIEWVPNTYYYKKPHVAKIIVETIDNSKAVAAIKAGKFDVMLVQSPQIYNALKKDKDLVQLGKKTYYYSYMGFRVGKLDKDGNNVMDKHTPSSDRALRQAMAYAMNVEQVTKKFSSGLSYRANTVVPDVFGKWNAKEVKGYKLDMKKAKKLLDDAGYKLQKDGYRTKPNGKKLTLTLMADDSSKSQEETIKNYIQQWKELGVHVKLLNGRFQEFNTMVEKLSSGSTDYDLWFGAWGVTPEPTDIANSYTVTSAYNNGHFVTKENTELINSLKSDKAFDEKYRLKQFHKWQVYMDKEAFVVPIAFTHDTISVTKHVKNMSLDPNKDNDLWVDVALTK</sequence>
<dbReference type="RefSeq" id="WP_283534480.1">
    <property type="nucleotide sequence ID" value="NZ_CP123751.1"/>
</dbReference>
<dbReference type="Proteomes" id="UP001238155">
    <property type="component" value="Chromosome"/>
</dbReference>
<keyword evidence="2" id="KW-0813">Transport</keyword>
<keyword evidence="3" id="KW-0732">Signal</keyword>
<evidence type="ECO:0000256" key="3">
    <source>
        <dbReference type="ARBA" id="ARBA00022729"/>
    </source>
</evidence>
<dbReference type="GO" id="GO:1904680">
    <property type="term" value="F:peptide transmembrane transporter activity"/>
    <property type="evidence" value="ECO:0007669"/>
    <property type="project" value="TreeGrafter"/>
</dbReference>
<reference evidence="5" key="1">
    <citation type="submission" date="2023-04" db="EMBL/GenBank/DDBJ databases">
        <title>Four porcine-derived lactic acid bacteria strains analyses and their evaluation as potential probiotics based on genomics.</title>
        <authorList>
            <person name="Niu D."/>
        </authorList>
    </citation>
    <scope>NUCLEOTIDE SEQUENCE</scope>
    <source>
        <strain evidence="5">ZSB1</strain>
    </source>
</reference>
<dbReference type="InterPro" id="IPR030678">
    <property type="entry name" value="Peptide/Ni-bd"/>
</dbReference>
<evidence type="ECO:0000313" key="5">
    <source>
        <dbReference type="EMBL" id="WHQ79497.1"/>
    </source>
</evidence>
<evidence type="ECO:0000259" key="4">
    <source>
        <dbReference type="Pfam" id="PF00496"/>
    </source>
</evidence>
<dbReference type="AlphaFoldDB" id="A0AAJ6FLG9"/>
<dbReference type="Gene3D" id="3.40.190.10">
    <property type="entry name" value="Periplasmic binding protein-like II"/>
    <property type="match status" value="1"/>
</dbReference>
<organism evidence="5 6">
    <name type="scientific">Ligilactobacillus animalis</name>
    <dbReference type="NCBI Taxonomy" id="1605"/>
    <lineage>
        <taxon>Bacteria</taxon>
        <taxon>Bacillati</taxon>
        <taxon>Bacillota</taxon>
        <taxon>Bacilli</taxon>
        <taxon>Lactobacillales</taxon>
        <taxon>Lactobacillaceae</taxon>
        <taxon>Ligilactobacillus</taxon>
    </lineage>
</organism>
<comment type="similarity">
    <text evidence="1">Belongs to the bacterial solute-binding protein 5 family.</text>
</comment>
<accession>A0AAJ6FLG9</accession>
<feature type="domain" description="Solute-binding protein family 5" evidence="4">
    <location>
        <begin position="106"/>
        <end position="491"/>
    </location>
</feature>
<dbReference type="GO" id="GO:0043190">
    <property type="term" value="C:ATP-binding cassette (ABC) transporter complex"/>
    <property type="evidence" value="ECO:0007669"/>
    <property type="project" value="InterPro"/>
</dbReference>
<evidence type="ECO:0000256" key="2">
    <source>
        <dbReference type="ARBA" id="ARBA00022448"/>
    </source>
</evidence>
<dbReference type="PANTHER" id="PTHR30290:SF9">
    <property type="entry name" value="OLIGOPEPTIDE-BINDING PROTEIN APPA"/>
    <property type="match status" value="1"/>
</dbReference>
<evidence type="ECO:0000313" key="6">
    <source>
        <dbReference type="Proteomes" id="UP001238155"/>
    </source>
</evidence>
<dbReference type="InterPro" id="IPR000914">
    <property type="entry name" value="SBP_5_dom"/>
</dbReference>
<dbReference type="GO" id="GO:0042597">
    <property type="term" value="C:periplasmic space"/>
    <property type="evidence" value="ECO:0007669"/>
    <property type="project" value="UniProtKB-ARBA"/>
</dbReference>